<protein>
    <submittedName>
        <fullName evidence="1">Uncharacterized protein</fullName>
    </submittedName>
</protein>
<dbReference type="VEuPathDB" id="FungiDB:BO71DRAFT_400793"/>
<reference evidence="1 2" key="1">
    <citation type="submission" date="2018-02" db="EMBL/GenBank/DDBJ databases">
        <title>The genomes of Aspergillus section Nigri reveals drivers in fungal speciation.</title>
        <authorList>
            <consortium name="DOE Joint Genome Institute"/>
            <person name="Vesth T.C."/>
            <person name="Nybo J."/>
            <person name="Theobald S."/>
            <person name="Brandl J."/>
            <person name="Frisvad J.C."/>
            <person name="Nielsen K.F."/>
            <person name="Lyhne E.K."/>
            <person name="Kogle M.E."/>
            <person name="Kuo A."/>
            <person name="Riley R."/>
            <person name="Clum A."/>
            <person name="Nolan M."/>
            <person name="Lipzen A."/>
            <person name="Salamov A."/>
            <person name="Henrissat B."/>
            <person name="Wiebenga A."/>
            <person name="De vries R.P."/>
            <person name="Grigoriev I.V."/>
            <person name="Mortensen U.H."/>
            <person name="Andersen M.R."/>
            <person name="Baker S.E."/>
        </authorList>
    </citation>
    <scope>NUCLEOTIDE SEQUENCE [LARGE SCALE GENOMIC DNA]</scope>
    <source>
        <strain evidence="1 2">CBS 707.79</strain>
    </source>
</reference>
<evidence type="ECO:0000313" key="2">
    <source>
        <dbReference type="Proteomes" id="UP000247810"/>
    </source>
</evidence>
<gene>
    <name evidence="1" type="ORF">BO71DRAFT_400793</name>
</gene>
<proteinExistence type="predicted"/>
<dbReference type="EMBL" id="KZ825924">
    <property type="protein sequence ID" value="PYH92143.1"/>
    <property type="molecule type" value="Genomic_DNA"/>
</dbReference>
<evidence type="ECO:0000313" key="1">
    <source>
        <dbReference type="EMBL" id="PYH92143.1"/>
    </source>
</evidence>
<sequence>MTALELGQFHPFNYFVFIVSASHACTGKPPDQKVLWERFSVKVPYFSGLDDGSRFVVHAHPTGFTWYDPCTLHRSKRTTH</sequence>
<organism evidence="1 2">
    <name type="scientific">Aspergillus ellipticus CBS 707.79</name>
    <dbReference type="NCBI Taxonomy" id="1448320"/>
    <lineage>
        <taxon>Eukaryota</taxon>
        <taxon>Fungi</taxon>
        <taxon>Dikarya</taxon>
        <taxon>Ascomycota</taxon>
        <taxon>Pezizomycotina</taxon>
        <taxon>Eurotiomycetes</taxon>
        <taxon>Eurotiomycetidae</taxon>
        <taxon>Eurotiales</taxon>
        <taxon>Aspergillaceae</taxon>
        <taxon>Aspergillus</taxon>
        <taxon>Aspergillus subgen. Circumdati</taxon>
    </lineage>
</organism>
<dbReference type="Proteomes" id="UP000247810">
    <property type="component" value="Unassembled WGS sequence"/>
</dbReference>
<name>A0A319DLJ9_9EURO</name>
<keyword evidence="2" id="KW-1185">Reference proteome</keyword>
<accession>A0A319DLJ9</accession>
<dbReference type="AlphaFoldDB" id="A0A319DLJ9"/>